<proteinExistence type="inferred from homology"/>
<evidence type="ECO:0000256" key="3">
    <source>
        <dbReference type="ARBA" id="ARBA00023015"/>
    </source>
</evidence>
<comment type="function">
    <text evidence="7">Component of the Mediator complex, a coactivator involved in the regulated transcription of nearly all RNA polymerase II-dependent genes. Mediator functions as a bridge to convey information from gene-specific regulatory proteins to the basal RNA polymerase II transcription machinery. Mediator is recruited to promoters by direct interactions with regulatory proteins and serves as a scaffold for the assembly of a functional preinitiation complex with RNA polymerase II and the general transcription factors.</text>
</comment>
<evidence type="ECO:0000256" key="2">
    <source>
        <dbReference type="ARBA" id="ARBA00006210"/>
    </source>
</evidence>
<evidence type="ECO:0000256" key="7">
    <source>
        <dbReference type="RuleBase" id="RU364059"/>
    </source>
</evidence>
<feature type="domain" description="Mediator complex subunit Med1" evidence="9">
    <location>
        <begin position="129"/>
        <end position="550"/>
    </location>
</feature>
<dbReference type="GO" id="GO:0045944">
    <property type="term" value="P:positive regulation of transcription by RNA polymerase II"/>
    <property type="evidence" value="ECO:0007669"/>
    <property type="project" value="UniProtKB-ARBA"/>
</dbReference>
<dbReference type="Proteomes" id="UP000770015">
    <property type="component" value="Unassembled WGS sequence"/>
</dbReference>
<keyword evidence="6 7" id="KW-0539">Nucleus</keyword>
<evidence type="ECO:0000256" key="6">
    <source>
        <dbReference type="ARBA" id="ARBA00023242"/>
    </source>
</evidence>
<evidence type="ECO:0000259" key="9">
    <source>
        <dbReference type="Pfam" id="PF10744"/>
    </source>
</evidence>
<name>A0A9P8VL60_9PEZI</name>
<dbReference type="GO" id="GO:0003712">
    <property type="term" value="F:transcription coregulator activity"/>
    <property type="evidence" value="ECO:0007669"/>
    <property type="project" value="InterPro"/>
</dbReference>
<keyword evidence="5 7" id="KW-0804">Transcription</keyword>
<comment type="caution">
    <text evidence="10">The sequence shown here is derived from an EMBL/GenBank/DDBJ whole genome shotgun (WGS) entry which is preliminary data.</text>
</comment>
<feature type="compositionally biased region" description="Polar residues" evidence="8">
    <location>
        <begin position="55"/>
        <end position="69"/>
    </location>
</feature>
<evidence type="ECO:0000256" key="1">
    <source>
        <dbReference type="ARBA" id="ARBA00004123"/>
    </source>
</evidence>
<evidence type="ECO:0000256" key="4">
    <source>
        <dbReference type="ARBA" id="ARBA00023159"/>
    </source>
</evidence>
<dbReference type="PANTHER" id="PTHR35041">
    <property type="entry name" value="MEDIATOR OF RNA POLYMERASE II TRANSCRIPTION SUBUNIT 1"/>
    <property type="match status" value="1"/>
</dbReference>
<dbReference type="GO" id="GO:0016592">
    <property type="term" value="C:mediator complex"/>
    <property type="evidence" value="ECO:0007669"/>
    <property type="project" value="InterPro"/>
</dbReference>
<accession>A0A9P8VL60</accession>
<evidence type="ECO:0000256" key="5">
    <source>
        <dbReference type="ARBA" id="ARBA00023163"/>
    </source>
</evidence>
<reference evidence="10" key="1">
    <citation type="journal article" date="2021" name="Nat. Commun.">
        <title>Genetic determinants of endophytism in the Arabidopsis root mycobiome.</title>
        <authorList>
            <person name="Mesny F."/>
            <person name="Miyauchi S."/>
            <person name="Thiergart T."/>
            <person name="Pickel B."/>
            <person name="Atanasova L."/>
            <person name="Karlsson M."/>
            <person name="Huettel B."/>
            <person name="Barry K.W."/>
            <person name="Haridas S."/>
            <person name="Chen C."/>
            <person name="Bauer D."/>
            <person name="Andreopoulos W."/>
            <person name="Pangilinan J."/>
            <person name="LaButti K."/>
            <person name="Riley R."/>
            <person name="Lipzen A."/>
            <person name="Clum A."/>
            <person name="Drula E."/>
            <person name="Henrissat B."/>
            <person name="Kohler A."/>
            <person name="Grigoriev I.V."/>
            <person name="Martin F.M."/>
            <person name="Hacquard S."/>
        </authorList>
    </citation>
    <scope>NUCLEOTIDE SEQUENCE</scope>
    <source>
        <strain evidence="10">MPI-SDFR-AT-0117</strain>
    </source>
</reference>
<evidence type="ECO:0000313" key="11">
    <source>
        <dbReference type="Proteomes" id="UP000770015"/>
    </source>
</evidence>
<dbReference type="AlphaFoldDB" id="A0A9P8VL60"/>
<dbReference type="InterPro" id="IPR019680">
    <property type="entry name" value="Mediator_Med1"/>
</dbReference>
<dbReference type="EMBL" id="JAGSXJ010000001">
    <property type="protein sequence ID" value="KAH6697605.1"/>
    <property type="molecule type" value="Genomic_DNA"/>
</dbReference>
<comment type="subcellular location">
    <subcellularLocation>
        <location evidence="1 7">Nucleus</location>
    </subcellularLocation>
</comment>
<dbReference type="Pfam" id="PF10744">
    <property type="entry name" value="Med1"/>
    <property type="match status" value="1"/>
</dbReference>
<dbReference type="OrthoDB" id="5310959at2759"/>
<evidence type="ECO:0000256" key="8">
    <source>
        <dbReference type="SAM" id="MobiDB-lite"/>
    </source>
</evidence>
<comment type="similarity">
    <text evidence="2 7">Belongs to the Mediator complex subunit 1 family.</text>
</comment>
<protein>
    <recommendedName>
        <fullName evidence="7">Mediator of RNA polymerase II transcription subunit 1</fullName>
    </recommendedName>
    <alternativeName>
        <fullName evidence="7">Mediator complex subunit 1</fullName>
    </alternativeName>
</protein>
<dbReference type="PANTHER" id="PTHR35041:SF4">
    <property type="entry name" value="MEDIATOR OF RNA POLYMERASE II TRANSCRIPTION SUBUNIT 1"/>
    <property type="match status" value="1"/>
</dbReference>
<gene>
    <name evidence="10" type="ORF">F5X68DRAFT_163253</name>
</gene>
<sequence>METPTNPAKLPPGYSQPGQSQGRTPSGIPGATPPVSTPFSVSQAHAAFSPHGPKSSPQQFKKSPANSATLMGHHGNPPLNFDSPSAAAAMGALGMSAGLDLGLDGVGVGSMGGLSLSTGEDDRIKRLDAIVNILGNAKGLVSAAGLERLSLRTGLNKMWEEIRTPDGRTTQTLVMAGHGLQLDINLDNNIVQSVTVAFPESEGAPSVAKHADKAGQILLRDLELLPNQSPLTKTLDKFAINLERLATLDKLSVFPGLDCQEAIIGIYDSLEKLYQWELTKARADEVMAGKPEGLVEATVMCARSGRPGMHVRDQVGLSIDYWTDRRLVFHRAALSKDEEGPDVWAISVGCRPLDGDLYHAVRVSDAWLSSDVEKTKPTPEDLLTVADGPIIDWLEPDATTVPQTTDDKPGDLNLVQPDGKKLPNAKFVATFNPPLIVPQSVANNLYHLVGTQPPAMLTGNTFDGLFFPIREGTNHDASEPRMISCKRDVLAKTTEGNMAPVTHENMLFVYKPVYGQTIAELPFSHPRQLVAMLPTLRQYALISTLLSRSFTSESVDRRPNAPGQVGAMPRSRTLSEGFDEFVDAGEAMTKPQAGATTRWEGPLGLDVLLSVHPTAGLSVVFPFRDATANVELQIQQNGGIHVVSQNILPTGEEAEGDAAMPHVTEIGKKMRPQDLGRVLSQLEDLCSWAEWIRLNLS</sequence>
<organism evidence="10 11">
    <name type="scientific">Plectosphaerella plurivora</name>
    <dbReference type="NCBI Taxonomy" id="936078"/>
    <lineage>
        <taxon>Eukaryota</taxon>
        <taxon>Fungi</taxon>
        <taxon>Dikarya</taxon>
        <taxon>Ascomycota</taxon>
        <taxon>Pezizomycotina</taxon>
        <taxon>Sordariomycetes</taxon>
        <taxon>Hypocreomycetidae</taxon>
        <taxon>Glomerellales</taxon>
        <taxon>Plectosphaerellaceae</taxon>
        <taxon>Plectosphaerella</taxon>
    </lineage>
</organism>
<keyword evidence="4 7" id="KW-0010">Activator</keyword>
<keyword evidence="11" id="KW-1185">Reference proteome</keyword>
<keyword evidence="3 7" id="KW-0805">Transcription regulation</keyword>
<feature type="region of interest" description="Disordered" evidence="8">
    <location>
        <begin position="1"/>
        <end position="82"/>
    </location>
</feature>
<evidence type="ECO:0000313" key="10">
    <source>
        <dbReference type="EMBL" id="KAH6697605.1"/>
    </source>
</evidence>